<comment type="caution">
    <text evidence="9">The sequence shown here is derived from an EMBL/GenBank/DDBJ whole genome shotgun (WGS) entry which is preliminary data.</text>
</comment>
<name>A0A1T3NJP3_9ACTN</name>
<dbReference type="OrthoDB" id="6803299at2"/>
<keyword evidence="6 8" id="KW-0472">Membrane</keyword>
<feature type="compositionally biased region" description="Basic and acidic residues" evidence="7">
    <location>
        <begin position="1"/>
        <end position="11"/>
    </location>
</feature>
<organism evidence="9 10">
    <name type="scientific">Embleya scabrispora</name>
    <dbReference type="NCBI Taxonomy" id="159449"/>
    <lineage>
        <taxon>Bacteria</taxon>
        <taxon>Bacillati</taxon>
        <taxon>Actinomycetota</taxon>
        <taxon>Actinomycetes</taxon>
        <taxon>Kitasatosporales</taxon>
        <taxon>Streptomycetaceae</taxon>
        <taxon>Embleya</taxon>
    </lineage>
</organism>
<feature type="transmembrane region" description="Helical" evidence="8">
    <location>
        <begin position="299"/>
        <end position="317"/>
    </location>
</feature>
<feature type="transmembrane region" description="Helical" evidence="8">
    <location>
        <begin position="323"/>
        <end position="348"/>
    </location>
</feature>
<evidence type="ECO:0000256" key="4">
    <source>
        <dbReference type="ARBA" id="ARBA00022692"/>
    </source>
</evidence>
<gene>
    <name evidence="9" type="ORF">B4N89_41575</name>
</gene>
<feature type="region of interest" description="Disordered" evidence="7">
    <location>
        <begin position="1"/>
        <end position="22"/>
    </location>
</feature>
<dbReference type="InterPro" id="IPR036259">
    <property type="entry name" value="MFS_trans_sf"/>
</dbReference>
<accession>A0A1T3NJP3</accession>
<evidence type="ECO:0000256" key="1">
    <source>
        <dbReference type="ARBA" id="ARBA00004651"/>
    </source>
</evidence>
<dbReference type="GO" id="GO:0022857">
    <property type="term" value="F:transmembrane transporter activity"/>
    <property type="evidence" value="ECO:0007669"/>
    <property type="project" value="InterPro"/>
</dbReference>
<evidence type="ECO:0000256" key="3">
    <source>
        <dbReference type="ARBA" id="ARBA00022475"/>
    </source>
</evidence>
<evidence type="ECO:0008006" key="11">
    <source>
        <dbReference type="Google" id="ProtNLM"/>
    </source>
</evidence>
<proteinExistence type="predicted"/>
<feature type="transmembrane region" description="Helical" evidence="8">
    <location>
        <begin position="64"/>
        <end position="87"/>
    </location>
</feature>
<dbReference type="GO" id="GO:0005886">
    <property type="term" value="C:plasma membrane"/>
    <property type="evidence" value="ECO:0007669"/>
    <property type="project" value="UniProtKB-SubCell"/>
</dbReference>
<evidence type="ECO:0000256" key="2">
    <source>
        <dbReference type="ARBA" id="ARBA00022448"/>
    </source>
</evidence>
<dbReference type="SUPFAM" id="SSF103473">
    <property type="entry name" value="MFS general substrate transporter"/>
    <property type="match status" value="1"/>
</dbReference>
<feature type="transmembrane region" description="Helical" evidence="8">
    <location>
        <begin position="232"/>
        <end position="253"/>
    </location>
</feature>
<evidence type="ECO:0000313" key="10">
    <source>
        <dbReference type="Proteomes" id="UP000190037"/>
    </source>
</evidence>
<dbReference type="InterPro" id="IPR011701">
    <property type="entry name" value="MFS"/>
</dbReference>
<keyword evidence="3" id="KW-1003">Cell membrane</keyword>
<evidence type="ECO:0000313" key="9">
    <source>
        <dbReference type="EMBL" id="OPC77063.1"/>
    </source>
</evidence>
<protein>
    <recommendedName>
        <fullName evidence="11">Major facilitator superfamily (MFS) profile domain-containing protein</fullName>
    </recommendedName>
</protein>
<comment type="subcellular location">
    <subcellularLocation>
        <location evidence="1">Cell membrane</location>
        <topology evidence="1">Multi-pass membrane protein</topology>
    </subcellularLocation>
</comment>
<dbReference type="Gene3D" id="1.20.1250.20">
    <property type="entry name" value="MFS general substrate transporter like domains"/>
    <property type="match status" value="1"/>
</dbReference>
<keyword evidence="10" id="KW-1185">Reference proteome</keyword>
<evidence type="ECO:0000256" key="8">
    <source>
        <dbReference type="SAM" id="Phobius"/>
    </source>
</evidence>
<evidence type="ECO:0000256" key="7">
    <source>
        <dbReference type="SAM" id="MobiDB-lite"/>
    </source>
</evidence>
<dbReference type="Pfam" id="PF07690">
    <property type="entry name" value="MFS_1"/>
    <property type="match status" value="1"/>
</dbReference>
<dbReference type="STRING" id="159449.B4N89_41575"/>
<evidence type="ECO:0000256" key="5">
    <source>
        <dbReference type="ARBA" id="ARBA00022989"/>
    </source>
</evidence>
<feature type="transmembrane region" description="Helical" evidence="8">
    <location>
        <begin position="265"/>
        <end position="287"/>
    </location>
</feature>
<evidence type="ECO:0000256" key="6">
    <source>
        <dbReference type="ARBA" id="ARBA00023136"/>
    </source>
</evidence>
<keyword evidence="4 8" id="KW-0812">Transmembrane</keyword>
<sequence length="423" mass="43211">MTQNSGHERGTGQDTTEVEIGGGRAGVRGRRRVRRLLGVGLVDYLGVGLFVAFSAVYFTRIVGLSTGGVGLGLGLAGLIALGTAVPIGRLADLVGVRNTLIALHLARAAGTAGYAAVGEWWGFLVAVAVVTTADQSVSALTQAFVAELAEGADRVRTLAAYRTVANLGISLGAPLGGLAVGLDDAAAFRAVVLVNAAAFVLVAGLLATIPAPPARGAATRVSGWGALRDRRVWGLASIDTLLQLWLPVLNLGIPLWLTMRGGLSAAWLGALYAVNTVFGVVCQMPAARLAVSVRAARRCQVAAGALLAAACVLLWSAERAPAAVVFPLGVVLLSCGEVIAVSAAWTLSYAVAPDDRRAEYLAAFGMGRSVGRHVLGPVLITALLQAVGGVAWGILAALFASAGIGTLFVRLPPDHPAADAREV</sequence>
<feature type="transmembrane region" description="Helical" evidence="8">
    <location>
        <begin position="36"/>
        <end position="58"/>
    </location>
</feature>
<dbReference type="EMBL" id="MWQN01000004">
    <property type="protein sequence ID" value="OPC77063.1"/>
    <property type="molecule type" value="Genomic_DNA"/>
</dbReference>
<dbReference type="InterPro" id="IPR050171">
    <property type="entry name" value="MFS_Transporters"/>
</dbReference>
<feature type="transmembrane region" description="Helical" evidence="8">
    <location>
        <begin position="158"/>
        <end position="180"/>
    </location>
</feature>
<dbReference type="RefSeq" id="WP_078981823.1">
    <property type="nucleotide sequence ID" value="NZ_MWQN01000004.1"/>
</dbReference>
<dbReference type="AlphaFoldDB" id="A0A1T3NJP3"/>
<keyword evidence="5 8" id="KW-1133">Transmembrane helix</keyword>
<feature type="transmembrane region" description="Helical" evidence="8">
    <location>
        <begin position="186"/>
        <end position="211"/>
    </location>
</feature>
<reference evidence="9 10" key="1">
    <citation type="submission" date="2017-03" db="EMBL/GenBank/DDBJ databases">
        <title>Draft genome sequence of Streptomyces scabrisporus NF3, endophyte isolated from Amphipterygium adstringens.</title>
        <authorList>
            <person name="Vazquez M."/>
            <person name="Ceapa C.D."/>
            <person name="Rodriguez Luna D."/>
            <person name="Sanchez Esquivel S."/>
        </authorList>
    </citation>
    <scope>NUCLEOTIDE SEQUENCE [LARGE SCALE GENOMIC DNA]</scope>
    <source>
        <strain evidence="9 10">NF3</strain>
    </source>
</reference>
<keyword evidence="2" id="KW-0813">Transport</keyword>
<dbReference type="PANTHER" id="PTHR23517:SF2">
    <property type="entry name" value="MULTIDRUG RESISTANCE PROTEIN MDTH"/>
    <property type="match status" value="1"/>
</dbReference>
<dbReference type="Proteomes" id="UP000190037">
    <property type="component" value="Unassembled WGS sequence"/>
</dbReference>
<dbReference type="PANTHER" id="PTHR23517">
    <property type="entry name" value="RESISTANCE PROTEIN MDTM, PUTATIVE-RELATED-RELATED"/>
    <property type="match status" value="1"/>
</dbReference>